<reference evidence="3" key="1">
    <citation type="submission" date="2015-08" db="EMBL/GenBank/DDBJ databases">
        <title>Vibrio galatheae sp. nov., a novel member of the Vibrionaceae family isolated from the Solomon Islands.</title>
        <authorList>
            <person name="Giubergia S."/>
            <person name="Machado H."/>
            <person name="Mateiu R.V."/>
            <person name="Gram L."/>
        </authorList>
    </citation>
    <scope>NUCLEOTIDE SEQUENCE [LARGE SCALE GENOMIC DNA]</scope>
    <source>
        <strain evidence="3">DSM 19134</strain>
    </source>
</reference>
<evidence type="ECO:0000313" key="3">
    <source>
        <dbReference type="Proteomes" id="UP000037530"/>
    </source>
</evidence>
<name>A0A0M0HY45_9VIBR</name>
<sequence length="264" mass="29770">MIFNNSVNRRPIRYSFLLLGTSLSLLSTNSFGFSSEQTEDWQQEILAQVQRQTKAAQDAQPQQSKSTMSQERMNQILGQVRDIASVKGEFQLHQVQRYCQNEISSFCTSSSGDTQHLLKCLIKHKDRASKQCSKVLSDNNRAQPSLADEWRHDILIPAGSTYYVDPVDKSLGVNLSRPTRYMNIPIVGQLSWYEGGSIRSYVPSKTPVQYGQLVFAPNQEITLFPNGQIKRGVLHQPVTIGNLSFNAGQIITRDSDKQPFQSLK</sequence>
<feature type="signal peptide" evidence="1">
    <location>
        <begin position="1"/>
        <end position="32"/>
    </location>
</feature>
<comment type="caution">
    <text evidence="2">The sequence shown here is derived from an EMBL/GenBank/DDBJ whole genome shotgun (WGS) entry which is preliminary data.</text>
</comment>
<evidence type="ECO:0000313" key="2">
    <source>
        <dbReference type="EMBL" id="KOO06996.1"/>
    </source>
</evidence>
<dbReference type="Proteomes" id="UP000037530">
    <property type="component" value="Unassembled WGS sequence"/>
</dbReference>
<dbReference type="PATRIC" id="fig|171383.3.peg.3070"/>
<keyword evidence="3" id="KW-1185">Reference proteome</keyword>
<protein>
    <recommendedName>
        <fullName evidence="4">Conjugal transfer protein</fullName>
    </recommendedName>
</protein>
<keyword evidence="1" id="KW-0732">Signal</keyword>
<dbReference type="EMBL" id="LHPI01000013">
    <property type="protein sequence ID" value="KOO06996.1"/>
    <property type="molecule type" value="Genomic_DNA"/>
</dbReference>
<dbReference type="AlphaFoldDB" id="A0A0M0HY45"/>
<dbReference type="STRING" id="171383.AKJ31_14995"/>
<dbReference type="Pfam" id="PF00839">
    <property type="entry name" value="Cys_rich_FGFR"/>
    <property type="match status" value="1"/>
</dbReference>
<dbReference type="InterPro" id="IPR001893">
    <property type="entry name" value="Cys-rich_GLG1_repeat"/>
</dbReference>
<organism evidence="2 3">
    <name type="scientific">Vibrio hepatarius</name>
    <dbReference type="NCBI Taxonomy" id="171383"/>
    <lineage>
        <taxon>Bacteria</taxon>
        <taxon>Pseudomonadati</taxon>
        <taxon>Pseudomonadota</taxon>
        <taxon>Gammaproteobacteria</taxon>
        <taxon>Vibrionales</taxon>
        <taxon>Vibrionaceae</taxon>
        <taxon>Vibrio</taxon>
        <taxon>Vibrio oreintalis group</taxon>
    </lineage>
</organism>
<evidence type="ECO:0008006" key="4">
    <source>
        <dbReference type="Google" id="ProtNLM"/>
    </source>
</evidence>
<gene>
    <name evidence="2" type="ORF">AKJ31_14995</name>
</gene>
<proteinExistence type="predicted"/>
<feature type="chain" id="PRO_5005600365" description="Conjugal transfer protein" evidence="1">
    <location>
        <begin position="33"/>
        <end position="264"/>
    </location>
</feature>
<evidence type="ECO:0000256" key="1">
    <source>
        <dbReference type="SAM" id="SignalP"/>
    </source>
</evidence>
<dbReference type="GO" id="GO:0016020">
    <property type="term" value="C:membrane"/>
    <property type="evidence" value="ECO:0007669"/>
    <property type="project" value="InterPro"/>
</dbReference>
<accession>A0A0M0HY45</accession>